<proteinExistence type="predicted"/>
<reference evidence="2" key="2">
    <citation type="journal article" date="2017" name="J. Anim. Genet.">
        <title>Multiple reference genome sequences of hot pepper reveal the massive evolution of plant disease resistance genes by retroduplication.</title>
        <authorList>
            <person name="Kim S."/>
            <person name="Park J."/>
            <person name="Yeom S.-I."/>
            <person name="Kim Y.-M."/>
            <person name="Seo E."/>
            <person name="Kim K.-T."/>
            <person name="Kim M.-S."/>
            <person name="Lee J.M."/>
            <person name="Cheong K."/>
            <person name="Shin H.-S."/>
            <person name="Kim S.-B."/>
            <person name="Han K."/>
            <person name="Lee J."/>
            <person name="Park M."/>
            <person name="Lee H.-A."/>
            <person name="Lee H.-Y."/>
            <person name="Lee Y."/>
            <person name="Oh S."/>
            <person name="Lee J.H."/>
            <person name="Choi E."/>
            <person name="Choi E."/>
            <person name="Lee S.E."/>
            <person name="Jeon J."/>
            <person name="Kim H."/>
            <person name="Choi G."/>
            <person name="Song H."/>
            <person name="Lee J."/>
            <person name="Lee S.-C."/>
            <person name="Kwon J.-K."/>
            <person name="Lee H.-Y."/>
            <person name="Koo N."/>
            <person name="Hong Y."/>
            <person name="Kim R.W."/>
            <person name="Kang W.-H."/>
            <person name="Huh J.H."/>
            <person name="Kang B.-C."/>
            <person name="Yang T.-J."/>
            <person name="Lee Y.-H."/>
            <person name="Bennetzen J.L."/>
            <person name="Choi D."/>
        </authorList>
    </citation>
    <scope>NUCLEOTIDE SEQUENCE [LARGE SCALE GENOMIC DNA]</scope>
    <source>
        <strain evidence="2">cv. PBC81</strain>
    </source>
</reference>
<evidence type="ECO:0000313" key="2">
    <source>
        <dbReference type="Proteomes" id="UP000224567"/>
    </source>
</evidence>
<dbReference type="STRING" id="33114.A0A2G2VXR6"/>
<keyword evidence="2" id="KW-1185">Reference proteome</keyword>
<protein>
    <submittedName>
        <fullName evidence="1">Uncharacterized protein</fullName>
    </submittedName>
</protein>
<dbReference type="AlphaFoldDB" id="A0A2G2VXR6"/>
<organism evidence="1 2">
    <name type="scientific">Capsicum baccatum</name>
    <name type="common">Peruvian pepper</name>
    <dbReference type="NCBI Taxonomy" id="33114"/>
    <lineage>
        <taxon>Eukaryota</taxon>
        <taxon>Viridiplantae</taxon>
        <taxon>Streptophyta</taxon>
        <taxon>Embryophyta</taxon>
        <taxon>Tracheophyta</taxon>
        <taxon>Spermatophyta</taxon>
        <taxon>Magnoliopsida</taxon>
        <taxon>eudicotyledons</taxon>
        <taxon>Gunneridae</taxon>
        <taxon>Pentapetalae</taxon>
        <taxon>asterids</taxon>
        <taxon>lamiids</taxon>
        <taxon>Solanales</taxon>
        <taxon>Solanaceae</taxon>
        <taxon>Solanoideae</taxon>
        <taxon>Capsiceae</taxon>
        <taxon>Capsicum</taxon>
    </lineage>
</organism>
<dbReference type="Proteomes" id="UP000224567">
    <property type="component" value="Unassembled WGS sequence"/>
</dbReference>
<sequence length="129" mass="14081">MEKDLESVSKKYGLMLQITETESAQQKKEIDNGKVQVQKLQAEAMTLVHDTVVSKEMTEDVIGRTITGTGQSSTNRPSIAPLMTASISEPVNTEERAANPQMSCENFPVTAILSPNDELTKVEESSIVP</sequence>
<reference evidence="1 2" key="1">
    <citation type="journal article" date="2017" name="Genome Biol.">
        <title>New reference genome sequences of hot pepper reveal the massive evolution of plant disease-resistance genes by retroduplication.</title>
        <authorList>
            <person name="Kim S."/>
            <person name="Park J."/>
            <person name="Yeom S.I."/>
            <person name="Kim Y.M."/>
            <person name="Seo E."/>
            <person name="Kim K.T."/>
            <person name="Kim M.S."/>
            <person name="Lee J.M."/>
            <person name="Cheong K."/>
            <person name="Shin H.S."/>
            <person name="Kim S.B."/>
            <person name="Han K."/>
            <person name="Lee J."/>
            <person name="Park M."/>
            <person name="Lee H.A."/>
            <person name="Lee H.Y."/>
            <person name="Lee Y."/>
            <person name="Oh S."/>
            <person name="Lee J.H."/>
            <person name="Choi E."/>
            <person name="Choi E."/>
            <person name="Lee S.E."/>
            <person name="Jeon J."/>
            <person name="Kim H."/>
            <person name="Choi G."/>
            <person name="Song H."/>
            <person name="Lee J."/>
            <person name="Lee S.C."/>
            <person name="Kwon J.K."/>
            <person name="Lee H.Y."/>
            <person name="Koo N."/>
            <person name="Hong Y."/>
            <person name="Kim R.W."/>
            <person name="Kang W.H."/>
            <person name="Huh J.H."/>
            <person name="Kang B.C."/>
            <person name="Yang T.J."/>
            <person name="Lee Y.H."/>
            <person name="Bennetzen J.L."/>
            <person name="Choi D."/>
        </authorList>
    </citation>
    <scope>NUCLEOTIDE SEQUENCE [LARGE SCALE GENOMIC DNA]</scope>
    <source>
        <strain evidence="2">cv. PBC81</strain>
    </source>
</reference>
<name>A0A2G2VXR6_CAPBA</name>
<dbReference type="OrthoDB" id="1250621at2759"/>
<accession>A0A2G2VXR6</accession>
<evidence type="ECO:0000313" key="1">
    <source>
        <dbReference type="EMBL" id="PHT37765.1"/>
    </source>
</evidence>
<gene>
    <name evidence="1" type="ORF">CQW23_21338</name>
</gene>
<dbReference type="EMBL" id="MLFT02000009">
    <property type="protein sequence ID" value="PHT37765.1"/>
    <property type="molecule type" value="Genomic_DNA"/>
</dbReference>
<comment type="caution">
    <text evidence="1">The sequence shown here is derived from an EMBL/GenBank/DDBJ whole genome shotgun (WGS) entry which is preliminary data.</text>
</comment>